<dbReference type="AlphaFoldDB" id="A0A7J8SFN5"/>
<dbReference type="Proteomes" id="UP000593561">
    <property type="component" value="Unassembled WGS sequence"/>
</dbReference>
<sequence>MKRPCLQSNCTSPISIAGGIDGKDLIRLVEKVRNSLCD</sequence>
<name>A0A7J8SFN5_GOSDV</name>
<reference evidence="1 2" key="1">
    <citation type="journal article" date="2019" name="Genome Biol. Evol.">
        <title>Insights into the evolution of the New World diploid cottons (Gossypium, subgenus Houzingenia) based on genome sequencing.</title>
        <authorList>
            <person name="Grover C.E."/>
            <person name="Arick M.A. 2nd"/>
            <person name="Thrash A."/>
            <person name="Conover J.L."/>
            <person name="Sanders W.S."/>
            <person name="Peterson D.G."/>
            <person name="Frelichowski J.E."/>
            <person name="Scheffler J.A."/>
            <person name="Scheffler B.E."/>
            <person name="Wendel J.F."/>
        </authorList>
    </citation>
    <scope>NUCLEOTIDE SEQUENCE [LARGE SCALE GENOMIC DNA]</scope>
    <source>
        <strain evidence="1">27</strain>
        <tissue evidence="1">Leaf</tissue>
    </source>
</reference>
<gene>
    <name evidence="1" type="ORF">Godav_010159</name>
</gene>
<proteinExistence type="predicted"/>
<dbReference type="EMBL" id="JABFAC010000009">
    <property type="protein sequence ID" value="MBA0624881.1"/>
    <property type="molecule type" value="Genomic_DNA"/>
</dbReference>
<protein>
    <submittedName>
        <fullName evidence="1">Uncharacterized protein</fullName>
    </submittedName>
</protein>
<accession>A0A7J8SFN5</accession>
<keyword evidence="2" id="KW-1185">Reference proteome</keyword>
<evidence type="ECO:0000313" key="1">
    <source>
        <dbReference type="EMBL" id="MBA0624881.1"/>
    </source>
</evidence>
<organism evidence="1 2">
    <name type="scientific">Gossypium davidsonii</name>
    <name type="common">Davidson's cotton</name>
    <name type="synonym">Gossypium klotzschianum subsp. davidsonii</name>
    <dbReference type="NCBI Taxonomy" id="34287"/>
    <lineage>
        <taxon>Eukaryota</taxon>
        <taxon>Viridiplantae</taxon>
        <taxon>Streptophyta</taxon>
        <taxon>Embryophyta</taxon>
        <taxon>Tracheophyta</taxon>
        <taxon>Spermatophyta</taxon>
        <taxon>Magnoliopsida</taxon>
        <taxon>eudicotyledons</taxon>
        <taxon>Gunneridae</taxon>
        <taxon>Pentapetalae</taxon>
        <taxon>rosids</taxon>
        <taxon>malvids</taxon>
        <taxon>Malvales</taxon>
        <taxon>Malvaceae</taxon>
        <taxon>Malvoideae</taxon>
        <taxon>Gossypium</taxon>
    </lineage>
</organism>
<comment type="caution">
    <text evidence="1">The sequence shown here is derived from an EMBL/GenBank/DDBJ whole genome shotgun (WGS) entry which is preliminary data.</text>
</comment>
<evidence type="ECO:0000313" key="2">
    <source>
        <dbReference type="Proteomes" id="UP000593561"/>
    </source>
</evidence>